<dbReference type="Pfam" id="PF14703">
    <property type="entry name" value="PHM7_cyt"/>
    <property type="match status" value="1"/>
</dbReference>
<dbReference type="GO" id="GO:0005227">
    <property type="term" value="F:calcium-activated cation channel activity"/>
    <property type="evidence" value="ECO:0007669"/>
    <property type="project" value="InterPro"/>
</dbReference>
<evidence type="ECO:0000313" key="5">
    <source>
        <dbReference type="Proteomes" id="UP000054937"/>
    </source>
</evidence>
<dbReference type="InterPro" id="IPR027815">
    <property type="entry name" value="CSC1/OSCA1-like_cyt"/>
</dbReference>
<comment type="caution">
    <text evidence="4">The sequence shown here is derived from an EMBL/GenBank/DDBJ whole genome shotgun (WGS) entry which is preliminary data.</text>
</comment>
<evidence type="ECO:0000259" key="3">
    <source>
        <dbReference type="Pfam" id="PF14703"/>
    </source>
</evidence>
<proteinExistence type="predicted"/>
<feature type="coiled-coil region" evidence="1">
    <location>
        <begin position="154"/>
        <end position="181"/>
    </location>
</feature>
<sequence>MQNLRQVLINDADYEHQLEKDEDMNQTPYDPYQCPPDLQEAEDHSKSRRVGQIKQGTRTCKCCRFVIDKKQLGNPSNYSLLVQNLPRHLSKKEIDEFLKISFFGDPLTDQIYRINMCYDYQEYLDSFNQKIKNIYATNICKLKLRDQYLEEPYAQETQDKLESLEQEQQVIDQKLMNFEHECLQERSKKFSGTVIVSFLTIQAKETILNKYKFTLKKTILNFFKKVYLRYHKNSIIINEAPGPRDVIWANLKYKLNQSISNLIKMFSMFVFLLVVSYYVQIQVLYKTLIYHELYNDGEQIVDKNYRLVQLAMAIAFLVLIINWVLRYIVGYPQKDCPYSQEEVNVSFEGPKLEFQEWVCSLIRIMVQTVWFGGIAPIQILISLLCILIGYWIDKYYLLRIFTVPISQTDHVFSFVFNLLKLIPILYYFGSIQFEQAISQEQNTLTFFKNYPEYLYCFLTSVVFTFLMYL</sequence>
<protein>
    <recommendedName>
        <fullName evidence="3">CSC1/OSCA1-like cytosolic domain-containing protein</fullName>
    </recommendedName>
</protein>
<evidence type="ECO:0000256" key="1">
    <source>
        <dbReference type="SAM" id="Coils"/>
    </source>
</evidence>
<feature type="transmembrane region" description="Helical" evidence="2">
    <location>
        <begin position="305"/>
        <end position="325"/>
    </location>
</feature>
<dbReference type="InterPro" id="IPR045122">
    <property type="entry name" value="Csc1-like"/>
</dbReference>
<feature type="domain" description="CSC1/OSCA1-like cytosolic" evidence="3">
    <location>
        <begin position="78"/>
        <end position="250"/>
    </location>
</feature>
<dbReference type="PANTHER" id="PTHR13018:SF83">
    <property type="entry name" value="RRM DOMAIN-CONTAINING PROTEIN"/>
    <property type="match status" value="1"/>
</dbReference>
<dbReference type="EMBL" id="LDAU01000096">
    <property type="protein sequence ID" value="KRX06454.1"/>
    <property type="molecule type" value="Genomic_DNA"/>
</dbReference>
<dbReference type="GO" id="GO:0005886">
    <property type="term" value="C:plasma membrane"/>
    <property type="evidence" value="ECO:0007669"/>
    <property type="project" value="TreeGrafter"/>
</dbReference>
<gene>
    <name evidence="4" type="ORF">PPERSA_05067</name>
</gene>
<feature type="transmembrane region" description="Helical" evidence="2">
    <location>
        <begin position="262"/>
        <end position="285"/>
    </location>
</feature>
<keyword evidence="1" id="KW-0175">Coiled coil</keyword>
<accession>A0A0V0QW85</accession>
<dbReference type="InParanoid" id="A0A0V0QW85"/>
<evidence type="ECO:0000313" key="4">
    <source>
        <dbReference type="EMBL" id="KRX06454.1"/>
    </source>
</evidence>
<keyword evidence="2" id="KW-0472">Membrane</keyword>
<feature type="transmembrane region" description="Helical" evidence="2">
    <location>
        <begin position="369"/>
        <end position="391"/>
    </location>
</feature>
<feature type="transmembrane region" description="Helical" evidence="2">
    <location>
        <begin position="411"/>
        <end position="429"/>
    </location>
</feature>
<feature type="transmembrane region" description="Helical" evidence="2">
    <location>
        <begin position="450"/>
        <end position="468"/>
    </location>
</feature>
<organism evidence="4 5">
    <name type="scientific">Pseudocohnilembus persalinus</name>
    <name type="common">Ciliate</name>
    <dbReference type="NCBI Taxonomy" id="266149"/>
    <lineage>
        <taxon>Eukaryota</taxon>
        <taxon>Sar</taxon>
        <taxon>Alveolata</taxon>
        <taxon>Ciliophora</taxon>
        <taxon>Intramacronucleata</taxon>
        <taxon>Oligohymenophorea</taxon>
        <taxon>Scuticociliatia</taxon>
        <taxon>Philasterida</taxon>
        <taxon>Pseudocohnilembidae</taxon>
        <taxon>Pseudocohnilembus</taxon>
    </lineage>
</organism>
<dbReference type="PANTHER" id="PTHR13018">
    <property type="entry name" value="PROBABLE MEMBRANE PROTEIN DUF221-RELATED"/>
    <property type="match status" value="1"/>
</dbReference>
<keyword evidence="5" id="KW-1185">Reference proteome</keyword>
<dbReference type="Proteomes" id="UP000054937">
    <property type="component" value="Unassembled WGS sequence"/>
</dbReference>
<evidence type="ECO:0000256" key="2">
    <source>
        <dbReference type="SAM" id="Phobius"/>
    </source>
</evidence>
<keyword evidence="2" id="KW-0812">Transmembrane</keyword>
<keyword evidence="2" id="KW-1133">Transmembrane helix</keyword>
<reference evidence="4 5" key="1">
    <citation type="journal article" date="2015" name="Sci. Rep.">
        <title>Genome of the facultative scuticociliatosis pathogen Pseudocohnilembus persalinus provides insight into its virulence through horizontal gene transfer.</title>
        <authorList>
            <person name="Xiong J."/>
            <person name="Wang G."/>
            <person name="Cheng J."/>
            <person name="Tian M."/>
            <person name="Pan X."/>
            <person name="Warren A."/>
            <person name="Jiang C."/>
            <person name="Yuan D."/>
            <person name="Miao W."/>
        </authorList>
    </citation>
    <scope>NUCLEOTIDE SEQUENCE [LARGE SCALE GENOMIC DNA]</scope>
    <source>
        <strain evidence="4">36N120E</strain>
    </source>
</reference>
<name>A0A0V0QW85_PSEPJ</name>
<dbReference type="AlphaFoldDB" id="A0A0V0QW85"/>